<dbReference type="AlphaFoldDB" id="A0A8S8XC07"/>
<keyword evidence="2" id="KW-0808">Transferase</keyword>
<dbReference type="FunFam" id="2.160.10.10:FF:000037">
    <property type="entry name" value="Streptogramin A acetyltransferase"/>
    <property type="match status" value="1"/>
</dbReference>
<evidence type="ECO:0000313" key="6">
    <source>
        <dbReference type="EMBL" id="GIL41548.1"/>
    </source>
</evidence>
<keyword evidence="5" id="KW-0012">Acyltransferase</keyword>
<evidence type="ECO:0000256" key="3">
    <source>
        <dbReference type="ARBA" id="ARBA00022737"/>
    </source>
</evidence>
<keyword evidence="3" id="KW-0677">Repeat</keyword>
<proteinExistence type="inferred from homology"/>
<dbReference type="InterPro" id="IPR018357">
    <property type="entry name" value="Hexapep_transf_CS"/>
</dbReference>
<dbReference type="InterPro" id="IPR050179">
    <property type="entry name" value="Trans_hexapeptide_repeat"/>
</dbReference>
<gene>
    <name evidence="6" type="primary">satA</name>
    <name evidence="6" type="ORF">TMPK1_37850</name>
</gene>
<dbReference type="InterPro" id="IPR011004">
    <property type="entry name" value="Trimer_LpxA-like_sf"/>
</dbReference>
<dbReference type="GO" id="GO:0016746">
    <property type="term" value="F:acyltransferase activity"/>
    <property type="evidence" value="ECO:0007669"/>
    <property type="project" value="UniProtKB-KW"/>
</dbReference>
<dbReference type="GO" id="GO:0046677">
    <property type="term" value="P:response to antibiotic"/>
    <property type="evidence" value="ECO:0007669"/>
    <property type="project" value="UniProtKB-KW"/>
</dbReference>
<evidence type="ECO:0000256" key="5">
    <source>
        <dbReference type="ARBA" id="ARBA00023315"/>
    </source>
</evidence>
<dbReference type="PROSITE" id="PS00101">
    <property type="entry name" value="HEXAPEP_TRANSFERASES"/>
    <property type="match status" value="1"/>
</dbReference>
<evidence type="ECO:0000256" key="2">
    <source>
        <dbReference type="ARBA" id="ARBA00022679"/>
    </source>
</evidence>
<dbReference type="Proteomes" id="UP000681075">
    <property type="component" value="Unassembled WGS sequence"/>
</dbReference>
<accession>A0A8S8XC07</accession>
<dbReference type="Pfam" id="PF00132">
    <property type="entry name" value="Hexapep"/>
    <property type="match status" value="1"/>
</dbReference>
<comment type="similarity">
    <text evidence="1">Belongs to the transferase hexapeptide repeat family.</text>
</comment>
<organism evidence="6 7">
    <name type="scientific">Roseiterribacter gracilis</name>
    <dbReference type="NCBI Taxonomy" id="2812848"/>
    <lineage>
        <taxon>Bacteria</taxon>
        <taxon>Pseudomonadati</taxon>
        <taxon>Pseudomonadota</taxon>
        <taxon>Alphaproteobacteria</taxon>
        <taxon>Rhodospirillales</taxon>
        <taxon>Roseiterribacteraceae</taxon>
        <taxon>Roseiterribacter</taxon>
    </lineage>
</organism>
<dbReference type="Gene3D" id="2.160.10.10">
    <property type="entry name" value="Hexapeptide repeat proteins"/>
    <property type="match status" value="1"/>
</dbReference>
<name>A0A8S8XC07_9PROT</name>
<dbReference type="PANTHER" id="PTHR43300">
    <property type="entry name" value="ACETYLTRANSFERASE"/>
    <property type="match status" value="1"/>
</dbReference>
<evidence type="ECO:0000256" key="4">
    <source>
        <dbReference type="ARBA" id="ARBA00023251"/>
    </source>
</evidence>
<dbReference type="RefSeq" id="WP_420245066.1">
    <property type="nucleotide sequence ID" value="NZ_BOPV01000001.1"/>
</dbReference>
<dbReference type="CDD" id="cd03349">
    <property type="entry name" value="LbH_XAT"/>
    <property type="match status" value="1"/>
</dbReference>
<evidence type="ECO:0000313" key="7">
    <source>
        <dbReference type="Proteomes" id="UP000681075"/>
    </source>
</evidence>
<dbReference type="SUPFAM" id="SSF51161">
    <property type="entry name" value="Trimeric LpxA-like enzymes"/>
    <property type="match status" value="1"/>
</dbReference>
<reference evidence="6" key="1">
    <citation type="submission" date="2021-02" db="EMBL/GenBank/DDBJ databases">
        <title>Genome sequence of Rhodospirillales sp. strain TMPK1 isolated from soil.</title>
        <authorList>
            <person name="Nakai R."/>
            <person name="Kusada H."/>
            <person name="Tamaki H."/>
        </authorList>
    </citation>
    <scope>NUCLEOTIDE SEQUENCE</scope>
    <source>
        <strain evidence="6">TMPK1</strain>
    </source>
</reference>
<keyword evidence="7" id="KW-1185">Reference proteome</keyword>
<evidence type="ECO:0000256" key="1">
    <source>
        <dbReference type="ARBA" id="ARBA00007274"/>
    </source>
</evidence>
<dbReference type="EMBL" id="BOPV01000001">
    <property type="protein sequence ID" value="GIL41548.1"/>
    <property type="molecule type" value="Genomic_DNA"/>
</dbReference>
<protein>
    <submittedName>
        <fullName evidence="6">Vat family streptogramin A O-acetyltransferase</fullName>
    </submittedName>
</protein>
<dbReference type="InterPro" id="IPR001451">
    <property type="entry name" value="Hexapep"/>
</dbReference>
<sequence length="215" mass="23820">MTPANEAGPDPLDVHPMPGHPRVTYLKPYVTRPNIEVGDFTYYDDPTGADAFERNVLYHFEFTGDWLRIGRFCAIAAETKFIMNGANHRTEGFSTYPFLIFGNRWAGRFPEEIDFPKRGDTVIGNDVWIGFDSLIMPGVKIGDGAIVAARSVVTRDVPPYTVVGGNPAAVLKQRFDDATIAALLEIRWWDWSAEKITRNIGAIGRADLSALKSAA</sequence>
<comment type="caution">
    <text evidence="6">The sequence shown here is derived from an EMBL/GenBank/DDBJ whole genome shotgun (WGS) entry which is preliminary data.</text>
</comment>
<dbReference type="PANTHER" id="PTHR43300:SF11">
    <property type="entry name" value="ACETYLTRANSFERASE RV3034C-RELATED"/>
    <property type="match status" value="1"/>
</dbReference>
<keyword evidence="4" id="KW-0046">Antibiotic resistance</keyword>